<dbReference type="Proteomes" id="UP000186917">
    <property type="component" value="Unassembled WGS sequence"/>
</dbReference>
<dbReference type="AlphaFoldDB" id="A0A1N7M1Q6"/>
<dbReference type="PANTHER" id="PTHR42828:SF3">
    <property type="entry name" value="THREONYLCARBAMOYL-AMP SYNTHASE"/>
    <property type="match status" value="1"/>
</dbReference>
<feature type="domain" description="YrdC-like" evidence="1">
    <location>
        <begin position="35"/>
        <end position="221"/>
    </location>
</feature>
<evidence type="ECO:0000259" key="1">
    <source>
        <dbReference type="PROSITE" id="PS51163"/>
    </source>
</evidence>
<dbReference type="GO" id="GO:0003725">
    <property type="term" value="F:double-stranded RNA binding"/>
    <property type="evidence" value="ECO:0007669"/>
    <property type="project" value="InterPro"/>
</dbReference>
<dbReference type="STRING" id="477680.SAMN05421788_1011287"/>
<dbReference type="InterPro" id="IPR052532">
    <property type="entry name" value="SUA5_domain"/>
</dbReference>
<accession>A0A1N7M1Q6</accession>
<protein>
    <submittedName>
        <fullName evidence="2">tRNA threonylcarbamoyl adenosine modification protein, Sua5/YciO/YrdC/YwlC family</fullName>
    </submittedName>
</protein>
<dbReference type="Pfam" id="PF01300">
    <property type="entry name" value="Sua5_yciO_yrdC"/>
    <property type="match status" value="1"/>
</dbReference>
<gene>
    <name evidence="2" type="ORF">SAMN05421788_1011287</name>
</gene>
<organism evidence="2 3">
    <name type="scientific">Filimonas lacunae</name>
    <dbReference type="NCBI Taxonomy" id="477680"/>
    <lineage>
        <taxon>Bacteria</taxon>
        <taxon>Pseudomonadati</taxon>
        <taxon>Bacteroidota</taxon>
        <taxon>Chitinophagia</taxon>
        <taxon>Chitinophagales</taxon>
        <taxon>Chitinophagaceae</taxon>
        <taxon>Filimonas</taxon>
    </lineage>
</organism>
<dbReference type="InterPro" id="IPR017945">
    <property type="entry name" value="DHBP_synth_RibB-like_a/b_dom"/>
</dbReference>
<dbReference type="PROSITE" id="PS51163">
    <property type="entry name" value="YRDC"/>
    <property type="match status" value="1"/>
</dbReference>
<sequence length="227" mass="25657">MRMIRTCFLYPLFFVKNYNITYIMLLEIHPEDPQPRQIKMVLECLRDGGVIIYPTDTIYGLGCDISQHKAVERVCRIKQVDPQKANLSFICYDLSDLSKYTKSISTPLYRILKSHLPGPYTFILPASKEVPKILQSKKSTVGLRVPDNNIARTIIQQLGNPILSASLPGDMVEEYTDPELIYRNFSKLADIVIDGGMGGMIPSTVLDCTGDEPVIIRKGLGEWEQED</sequence>
<evidence type="ECO:0000313" key="2">
    <source>
        <dbReference type="EMBL" id="SIS79987.1"/>
    </source>
</evidence>
<dbReference type="NCBIfam" id="TIGR00057">
    <property type="entry name" value="L-threonylcarbamoyladenylate synthase"/>
    <property type="match status" value="1"/>
</dbReference>
<reference evidence="3" key="1">
    <citation type="submission" date="2017-01" db="EMBL/GenBank/DDBJ databases">
        <authorList>
            <person name="Varghese N."/>
            <person name="Submissions S."/>
        </authorList>
    </citation>
    <scope>NUCLEOTIDE SEQUENCE [LARGE SCALE GENOMIC DNA]</scope>
    <source>
        <strain evidence="3">DSM 21054</strain>
    </source>
</reference>
<name>A0A1N7M1Q6_9BACT</name>
<dbReference type="Gene3D" id="3.90.870.10">
    <property type="entry name" value="DHBP synthase"/>
    <property type="match status" value="1"/>
</dbReference>
<dbReference type="InterPro" id="IPR006070">
    <property type="entry name" value="Sua5-like_dom"/>
</dbReference>
<proteinExistence type="predicted"/>
<dbReference type="SUPFAM" id="SSF55821">
    <property type="entry name" value="YrdC/RibB"/>
    <property type="match status" value="1"/>
</dbReference>
<dbReference type="PANTHER" id="PTHR42828">
    <property type="entry name" value="DHBP SYNTHASE RIBB-LIKE ALPHA/BETA DOMAIN-CONTAINING PROTEIN"/>
    <property type="match status" value="1"/>
</dbReference>
<keyword evidence="3" id="KW-1185">Reference proteome</keyword>
<dbReference type="EMBL" id="FTOR01000001">
    <property type="protein sequence ID" value="SIS79987.1"/>
    <property type="molecule type" value="Genomic_DNA"/>
</dbReference>
<evidence type="ECO:0000313" key="3">
    <source>
        <dbReference type="Proteomes" id="UP000186917"/>
    </source>
</evidence>